<dbReference type="GO" id="GO:0016020">
    <property type="term" value="C:membrane"/>
    <property type="evidence" value="ECO:0007669"/>
    <property type="project" value="InterPro"/>
</dbReference>
<evidence type="ECO:0000256" key="8">
    <source>
        <dbReference type="ARBA" id="ARBA00023012"/>
    </source>
</evidence>
<keyword evidence="7" id="KW-0067">ATP-binding</keyword>
<evidence type="ECO:0000256" key="3">
    <source>
        <dbReference type="ARBA" id="ARBA00022553"/>
    </source>
</evidence>
<name>A0A7J5AXA9_9MICO</name>
<evidence type="ECO:0000256" key="4">
    <source>
        <dbReference type="ARBA" id="ARBA00022679"/>
    </source>
</evidence>
<dbReference type="GO" id="GO:0005524">
    <property type="term" value="F:ATP binding"/>
    <property type="evidence" value="ECO:0007669"/>
    <property type="project" value="UniProtKB-KW"/>
</dbReference>
<evidence type="ECO:0000256" key="5">
    <source>
        <dbReference type="ARBA" id="ARBA00022741"/>
    </source>
</evidence>
<protein>
    <recommendedName>
        <fullName evidence="2">histidine kinase</fullName>
        <ecNumber evidence="2">2.7.13.3</ecNumber>
    </recommendedName>
</protein>
<evidence type="ECO:0000256" key="6">
    <source>
        <dbReference type="ARBA" id="ARBA00022777"/>
    </source>
</evidence>
<feature type="domain" description="Signal transduction histidine kinase subgroup 3 dimerisation and phosphoacceptor" evidence="10">
    <location>
        <begin position="175"/>
        <end position="240"/>
    </location>
</feature>
<dbReference type="PANTHER" id="PTHR24421:SF10">
    <property type="entry name" value="NITRATE_NITRITE SENSOR PROTEIN NARQ"/>
    <property type="match status" value="1"/>
</dbReference>
<keyword evidence="6" id="KW-0418">Kinase</keyword>
<dbReference type="Gene3D" id="1.20.5.1930">
    <property type="match status" value="1"/>
</dbReference>
<evidence type="ECO:0000256" key="7">
    <source>
        <dbReference type="ARBA" id="ARBA00022840"/>
    </source>
</evidence>
<evidence type="ECO:0000259" key="10">
    <source>
        <dbReference type="Pfam" id="PF07730"/>
    </source>
</evidence>
<sequence>MMTQPRWPWEMLLDAFAVAVVVSEVVRYVSSGDLSSLPALALGAAMVSLRRRIPITAASLSVLTSAIALLTPADAVPIWALAEVCLFSLPLRSTPRAAIAVGAVHAGILYLGALAALQLQPFDAIALILPLWTVAVLALGFAVRRHREYLAALAQRAEEAAEARSARMLLRADEERLDIARDLHDSVGNALAVIKMHADAADRHLDADPERARVELKSVRSTSVRVLSELGGILTVLRRREVGREIDRLLPSVQSIEVLILSLRETGMKVSAEVELPRYLDPAVDAAVFRTVQEGLTNARKHGLGSVELSVKPGSTHGITVMMLNATRSSMSASSGGFGLVGMRERVLNAGGTLDVSDSGGVFRVVADFPTGTAGEQEL</sequence>
<keyword evidence="9" id="KW-0812">Transmembrane</keyword>
<keyword evidence="5" id="KW-0547">Nucleotide-binding</keyword>
<proteinExistence type="predicted"/>
<dbReference type="GO" id="GO:0046983">
    <property type="term" value="F:protein dimerization activity"/>
    <property type="evidence" value="ECO:0007669"/>
    <property type="project" value="InterPro"/>
</dbReference>
<comment type="catalytic activity">
    <reaction evidence="1">
        <text>ATP + protein L-histidine = ADP + protein N-phospho-L-histidine.</text>
        <dbReference type="EC" id="2.7.13.3"/>
    </reaction>
</comment>
<dbReference type="InterPro" id="IPR050482">
    <property type="entry name" value="Sensor_HK_TwoCompSys"/>
</dbReference>
<accession>A0A7J5AXA9</accession>
<dbReference type="AlphaFoldDB" id="A0A7J5AXA9"/>
<keyword evidence="12" id="KW-1185">Reference proteome</keyword>
<evidence type="ECO:0000256" key="1">
    <source>
        <dbReference type="ARBA" id="ARBA00000085"/>
    </source>
</evidence>
<dbReference type="InterPro" id="IPR011712">
    <property type="entry name" value="Sig_transdc_His_kin_sub3_dim/P"/>
</dbReference>
<comment type="caution">
    <text evidence="11">The sequence shown here is derived from an EMBL/GenBank/DDBJ whole genome shotgun (WGS) entry which is preliminary data.</text>
</comment>
<dbReference type="Proteomes" id="UP000490386">
    <property type="component" value="Unassembled WGS sequence"/>
</dbReference>
<reference evidence="11 12" key="1">
    <citation type="submission" date="2019-09" db="EMBL/GenBank/DDBJ databases">
        <title>Phylogeny of genus Pseudoclavibacter and closely related genus.</title>
        <authorList>
            <person name="Li Y."/>
        </authorList>
    </citation>
    <scope>NUCLEOTIDE SEQUENCE [LARGE SCALE GENOMIC DNA]</scope>
    <source>
        <strain evidence="11 12">THG-MD12</strain>
    </source>
</reference>
<keyword evidence="9" id="KW-0472">Membrane</keyword>
<dbReference type="EC" id="2.7.13.3" evidence="2"/>
<evidence type="ECO:0000256" key="9">
    <source>
        <dbReference type="SAM" id="Phobius"/>
    </source>
</evidence>
<evidence type="ECO:0000313" key="12">
    <source>
        <dbReference type="Proteomes" id="UP000490386"/>
    </source>
</evidence>
<keyword evidence="8" id="KW-0902">Two-component regulatory system</keyword>
<feature type="transmembrane region" description="Helical" evidence="9">
    <location>
        <begin position="97"/>
        <end position="118"/>
    </location>
</feature>
<keyword evidence="3" id="KW-0597">Phosphoprotein</keyword>
<keyword evidence="4" id="KW-0808">Transferase</keyword>
<dbReference type="Gene3D" id="3.30.565.10">
    <property type="entry name" value="Histidine kinase-like ATPase, C-terminal domain"/>
    <property type="match status" value="1"/>
</dbReference>
<dbReference type="GO" id="GO:0000155">
    <property type="term" value="F:phosphorelay sensor kinase activity"/>
    <property type="evidence" value="ECO:0007669"/>
    <property type="project" value="InterPro"/>
</dbReference>
<dbReference type="EMBL" id="WBJX01000008">
    <property type="protein sequence ID" value="KAB1636083.1"/>
    <property type="molecule type" value="Genomic_DNA"/>
</dbReference>
<gene>
    <name evidence="11" type="ORF">F8O03_17670</name>
</gene>
<evidence type="ECO:0000256" key="2">
    <source>
        <dbReference type="ARBA" id="ARBA00012438"/>
    </source>
</evidence>
<dbReference type="Pfam" id="PF07730">
    <property type="entry name" value="HisKA_3"/>
    <property type="match status" value="1"/>
</dbReference>
<dbReference type="OrthoDB" id="227596at2"/>
<dbReference type="InterPro" id="IPR036890">
    <property type="entry name" value="HATPase_C_sf"/>
</dbReference>
<dbReference type="PANTHER" id="PTHR24421">
    <property type="entry name" value="NITRATE/NITRITE SENSOR PROTEIN NARX-RELATED"/>
    <property type="match status" value="1"/>
</dbReference>
<feature type="transmembrane region" description="Helical" evidence="9">
    <location>
        <begin position="124"/>
        <end position="143"/>
    </location>
</feature>
<organism evidence="11 12">
    <name type="scientific">Pseudoclavibacter terrae</name>
    <dbReference type="NCBI Taxonomy" id="1530195"/>
    <lineage>
        <taxon>Bacteria</taxon>
        <taxon>Bacillati</taxon>
        <taxon>Actinomycetota</taxon>
        <taxon>Actinomycetes</taxon>
        <taxon>Micrococcales</taxon>
        <taxon>Microbacteriaceae</taxon>
        <taxon>Pseudoclavibacter</taxon>
    </lineage>
</organism>
<evidence type="ECO:0000313" key="11">
    <source>
        <dbReference type="EMBL" id="KAB1636083.1"/>
    </source>
</evidence>
<feature type="transmembrane region" description="Helical" evidence="9">
    <location>
        <begin position="55"/>
        <end position="76"/>
    </location>
</feature>
<keyword evidence="9" id="KW-1133">Transmembrane helix</keyword>